<dbReference type="SUPFAM" id="SSF51197">
    <property type="entry name" value="Clavaminate synthase-like"/>
    <property type="match status" value="1"/>
</dbReference>
<evidence type="ECO:0008006" key="3">
    <source>
        <dbReference type="Google" id="ProtNLM"/>
    </source>
</evidence>
<name>A0ABY7YN64_9HYPH</name>
<gene>
    <name evidence="1" type="ORF">PSQ19_18980</name>
</gene>
<proteinExistence type="predicted"/>
<dbReference type="Gene3D" id="2.60.120.620">
    <property type="entry name" value="q2cbj1_9rhob like domain"/>
    <property type="match status" value="1"/>
</dbReference>
<keyword evidence="2" id="KW-1185">Reference proteome</keyword>
<evidence type="ECO:0000313" key="1">
    <source>
        <dbReference type="EMBL" id="WDR02632.1"/>
    </source>
</evidence>
<evidence type="ECO:0000313" key="2">
    <source>
        <dbReference type="Proteomes" id="UP001220530"/>
    </source>
</evidence>
<dbReference type="Proteomes" id="UP001220530">
    <property type="component" value="Chromosome"/>
</dbReference>
<dbReference type="EMBL" id="CP118246">
    <property type="protein sequence ID" value="WDR02632.1"/>
    <property type="molecule type" value="Genomic_DNA"/>
</dbReference>
<sequence length="66" mass="7103">MLLFDCNTIHGSNGNITPNPRSNAFFVYNAWSNKVEAPFAAKAPRPAFLSARDPKGPIDIVSGKLG</sequence>
<accession>A0ABY7YN64</accession>
<reference evidence="1 2" key="1">
    <citation type="submission" date="2023-02" db="EMBL/GenBank/DDBJ databases">
        <title>Devosia algicola sp. nov., isolated from the phycosphere of marine algae.</title>
        <authorList>
            <person name="Kim J.M."/>
            <person name="Lee J.K."/>
            <person name="Choi B.J."/>
            <person name="Bayburt H."/>
            <person name="Jeon C.O."/>
        </authorList>
    </citation>
    <scope>NUCLEOTIDE SEQUENCE [LARGE SCALE GENOMIC DNA]</scope>
    <source>
        <strain evidence="1 2">G20-9</strain>
    </source>
</reference>
<protein>
    <recommendedName>
        <fullName evidence="3">Ectoine hydroxylase</fullName>
    </recommendedName>
</protein>
<organism evidence="1 2">
    <name type="scientific">Devosia algicola</name>
    <dbReference type="NCBI Taxonomy" id="3026418"/>
    <lineage>
        <taxon>Bacteria</taxon>
        <taxon>Pseudomonadati</taxon>
        <taxon>Pseudomonadota</taxon>
        <taxon>Alphaproteobacteria</taxon>
        <taxon>Hyphomicrobiales</taxon>
        <taxon>Devosiaceae</taxon>
        <taxon>Devosia</taxon>
    </lineage>
</organism>